<accession>A0A9D1MJ82</accession>
<keyword evidence="1" id="KW-1133">Transmembrane helix</keyword>
<keyword evidence="1" id="KW-0472">Membrane</keyword>
<name>A0A9D1MJ82_9FIRM</name>
<gene>
    <name evidence="2" type="ORF">IAB69_00455</name>
</gene>
<dbReference type="EMBL" id="DVNE01000003">
    <property type="protein sequence ID" value="HIU61107.1"/>
    <property type="molecule type" value="Genomic_DNA"/>
</dbReference>
<comment type="caution">
    <text evidence="2">The sequence shown here is derived from an EMBL/GenBank/DDBJ whole genome shotgun (WGS) entry which is preliminary data.</text>
</comment>
<organism evidence="2 3">
    <name type="scientific">Candidatus Coproplasma excrementigallinarum</name>
    <dbReference type="NCBI Taxonomy" id="2840747"/>
    <lineage>
        <taxon>Bacteria</taxon>
        <taxon>Bacillati</taxon>
        <taxon>Bacillota</taxon>
        <taxon>Clostridia</taxon>
        <taxon>Eubacteriales</taxon>
        <taxon>Candidatus Coproplasma</taxon>
    </lineage>
</organism>
<proteinExistence type="predicted"/>
<feature type="transmembrane region" description="Helical" evidence="1">
    <location>
        <begin position="73"/>
        <end position="98"/>
    </location>
</feature>
<evidence type="ECO:0000313" key="3">
    <source>
        <dbReference type="Proteomes" id="UP000824110"/>
    </source>
</evidence>
<dbReference type="AlphaFoldDB" id="A0A9D1MJ82"/>
<protein>
    <submittedName>
        <fullName evidence="2">Uncharacterized protein</fullName>
    </submittedName>
</protein>
<sequence>MFSNSTNNFSVPGQDPLAKELNQILIQTNTQISQQSKIIQAQANQIKELTQSLKISAEEAKNSSANARKSAKWSFIVSCIMGSIALATLIVEVIRLAYELNAL</sequence>
<keyword evidence="1" id="KW-0812">Transmembrane</keyword>
<reference evidence="2" key="2">
    <citation type="journal article" date="2021" name="PeerJ">
        <title>Extensive microbial diversity within the chicken gut microbiome revealed by metagenomics and culture.</title>
        <authorList>
            <person name="Gilroy R."/>
            <person name="Ravi A."/>
            <person name="Getino M."/>
            <person name="Pursley I."/>
            <person name="Horton D.L."/>
            <person name="Alikhan N.F."/>
            <person name="Baker D."/>
            <person name="Gharbi K."/>
            <person name="Hall N."/>
            <person name="Watson M."/>
            <person name="Adriaenssens E.M."/>
            <person name="Foster-Nyarko E."/>
            <person name="Jarju S."/>
            <person name="Secka A."/>
            <person name="Antonio M."/>
            <person name="Oren A."/>
            <person name="Chaudhuri R.R."/>
            <person name="La Ragione R."/>
            <person name="Hildebrand F."/>
            <person name="Pallen M.J."/>
        </authorList>
    </citation>
    <scope>NUCLEOTIDE SEQUENCE</scope>
    <source>
        <strain evidence="2">CHK195-12923</strain>
    </source>
</reference>
<evidence type="ECO:0000313" key="2">
    <source>
        <dbReference type="EMBL" id="HIU61107.1"/>
    </source>
</evidence>
<evidence type="ECO:0000256" key="1">
    <source>
        <dbReference type="SAM" id="Phobius"/>
    </source>
</evidence>
<dbReference type="Proteomes" id="UP000824110">
    <property type="component" value="Unassembled WGS sequence"/>
</dbReference>
<reference evidence="2" key="1">
    <citation type="submission" date="2020-10" db="EMBL/GenBank/DDBJ databases">
        <authorList>
            <person name="Gilroy R."/>
        </authorList>
    </citation>
    <scope>NUCLEOTIDE SEQUENCE</scope>
    <source>
        <strain evidence="2">CHK195-12923</strain>
    </source>
</reference>